<sequence>MTVRQTGQFGDALIVFADIIGSSKYSAILGYQEYAKRLIEFQELFRSLGRRYFPEPEDKTVDYCHVDARADEGIVFVACPQKDRQEKQARLVMRAIEFLYHLKARLRFRSAPESGDAPRRFDVGAGVHWGPVVLTISRENNRSTIAGMEGYAINYAKRVESCSRQGEHSAILLSSEASKSLEFYPIVLSSLRGGLKGIDENVELYEVESGLFDHLELRQDDEDDGLLIREAERLCREPISIDSQWIKALTVSVLECELTGTDIPDERRRYRNLQYKMAWHSAKEHDPILIYLRGRECRESKQWSREIRHYRDILKKHPHFVHARLLMVKACWNLAQQPSEKQDILFVRDIAKEFLERYDHFLNDEERKEFKSLLETTANPDTKKRHQQAKGSAGK</sequence>
<evidence type="ECO:0000313" key="4">
    <source>
        <dbReference type="Proteomes" id="UP000315525"/>
    </source>
</evidence>
<dbReference type="EMBL" id="SOJN01000130">
    <property type="protein sequence ID" value="TET44297.1"/>
    <property type="molecule type" value="Genomic_DNA"/>
</dbReference>
<feature type="region of interest" description="Disordered" evidence="1">
    <location>
        <begin position="372"/>
        <end position="395"/>
    </location>
</feature>
<dbReference type="PROSITE" id="PS50125">
    <property type="entry name" value="GUANYLATE_CYCLASE_2"/>
    <property type="match status" value="1"/>
</dbReference>
<proteinExistence type="predicted"/>
<dbReference type="CDD" id="cd07302">
    <property type="entry name" value="CHD"/>
    <property type="match status" value="1"/>
</dbReference>
<evidence type="ECO:0000256" key="1">
    <source>
        <dbReference type="SAM" id="MobiDB-lite"/>
    </source>
</evidence>
<dbReference type="GO" id="GO:0035556">
    <property type="term" value="P:intracellular signal transduction"/>
    <property type="evidence" value="ECO:0007669"/>
    <property type="project" value="InterPro"/>
</dbReference>
<name>A0A523UP26_UNCT6</name>
<evidence type="ECO:0000313" key="3">
    <source>
        <dbReference type="EMBL" id="TET44297.1"/>
    </source>
</evidence>
<comment type="caution">
    <text evidence="3">The sequence shown here is derived from an EMBL/GenBank/DDBJ whole genome shotgun (WGS) entry which is preliminary data.</text>
</comment>
<dbReference type="SUPFAM" id="SSF55073">
    <property type="entry name" value="Nucleotide cyclase"/>
    <property type="match status" value="1"/>
</dbReference>
<dbReference type="Proteomes" id="UP000315525">
    <property type="component" value="Unassembled WGS sequence"/>
</dbReference>
<dbReference type="InterPro" id="IPR029787">
    <property type="entry name" value="Nucleotide_cyclase"/>
</dbReference>
<dbReference type="Gene3D" id="3.30.70.1230">
    <property type="entry name" value="Nucleotide cyclase"/>
    <property type="match status" value="1"/>
</dbReference>
<dbReference type="AlphaFoldDB" id="A0A523UP26"/>
<gene>
    <name evidence="3" type="ORF">E3J62_10830</name>
</gene>
<protein>
    <submittedName>
        <fullName evidence="3">Adenylate/guanylate cyclase domain-containing protein</fullName>
    </submittedName>
</protein>
<accession>A0A523UP26</accession>
<feature type="domain" description="Guanylate cyclase" evidence="2">
    <location>
        <begin position="13"/>
        <end position="160"/>
    </location>
</feature>
<dbReference type="GO" id="GO:0009190">
    <property type="term" value="P:cyclic nucleotide biosynthetic process"/>
    <property type="evidence" value="ECO:0007669"/>
    <property type="project" value="InterPro"/>
</dbReference>
<evidence type="ECO:0000259" key="2">
    <source>
        <dbReference type="PROSITE" id="PS50125"/>
    </source>
</evidence>
<dbReference type="GO" id="GO:0004016">
    <property type="term" value="F:adenylate cyclase activity"/>
    <property type="evidence" value="ECO:0007669"/>
    <property type="project" value="UniProtKB-ARBA"/>
</dbReference>
<reference evidence="3 4" key="1">
    <citation type="submission" date="2019-03" db="EMBL/GenBank/DDBJ databases">
        <title>Metabolic potential of uncultured bacteria and archaea associated with petroleum seepage in deep-sea sediments.</title>
        <authorList>
            <person name="Dong X."/>
            <person name="Hubert C."/>
        </authorList>
    </citation>
    <scope>NUCLEOTIDE SEQUENCE [LARGE SCALE GENOMIC DNA]</scope>
    <source>
        <strain evidence="3">E44_bin18</strain>
    </source>
</reference>
<dbReference type="InterPro" id="IPR001054">
    <property type="entry name" value="A/G_cyclase"/>
</dbReference>
<organism evidence="3 4">
    <name type="scientific">candidate division TA06 bacterium</name>
    <dbReference type="NCBI Taxonomy" id="2250710"/>
    <lineage>
        <taxon>Bacteria</taxon>
        <taxon>Bacteria division TA06</taxon>
    </lineage>
</organism>